<evidence type="ECO:0000313" key="3">
    <source>
        <dbReference type="EMBL" id="CAL5988012.1"/>
    </source>
</evidence>
<organism evidence="1">
    <name type="scientific">Hexamita inflata</name>
    <dbReference type="NCBI Taxonomy" id="28002"/>
    <lineage>
        <taxon>Eukaryota</taxon>
        <taxon>Metamonada</taxon>
        <taxon>Diplomonadida</taxon>
        <taxon>Hexamitidae</taxon>
        <taxon>Hexamitinae</taxon>
        <taxon>Hexamita</taxon>
    </lineage>
</organism>
<dbReference type="Proteomes" id="UP001642409">
    <property type="component" value="Unassembled WGS sequence"/>
</dbReference>
<dbReference type="EMBL" id="CAXDID020000491">
    <property type="protein sequence ID" value="CAL6097121.1"/>
    <property type="molecule type" value="Genomic_DNA"/>
</dbReference>
<evidence type="ECO:0000313" key="5">
    <source>
        <dbReference type="Proteomes" id="UP001642409"/>
    </source>
</evidence>
<protein>
    <submittedName>
        <fullName evidence="3">Hypothetical_protein</fullName>
    </submittedName>
</protein>
<evidence type="ECO:0000313" key="4">
    <source>
        <dbReference type="EMBL" id="CAL6097121.1"/>
    </source>
</evidence>
<evidence type="ECO:0000313" key="2">
    <source>
        <dbReference type="EMBL" id="CAI9977080.1"/>
    </source>
</evidence>
<keyword evidence="5" id="KW-1185">Reference proteome</keyword>
<evidence type="ECO:0000313" key="1">
    <source>
        <dbReference type="EMBL" id="CAI9915223.1"/>
    </source>
</evidence>
<sequence length="450" mass="53043">MFNYQNNVYYLQDNQIFKLTERLELELVLNPEKQLQYLQTINQLAIFSVINTESFLIFDLQTKESVMIDLATVKAIQPNFDTIDTTSYTSIFKHPPTYDDSYLQDQYARYPQMTSKLEQLLIKPKSDKEIKNFANINMCVRLRPEMDVFMVLFQNKIQLLTHDFKVLVESTLDPALEYPPHMKYLSQILVCNGYYIQFKDIIYKLNQKLQFEKVAEVPDKSELLPFGNMFQMQNKLYVRSKKGVLYEFINNEFKTIKNISGLFFHFCDSLVVLRHDGKLYTIQQDFTESLITDELLDFKVLICTAGVLMLESRIEKRTCFVNMITKEVKSVNETYKIDEILQLSDVGMQINEQLLQLIFKKKTNAFKHQVNYFKNQGMKWQQQFSFDLVYKGYQEFYTKRHNMDLAEYESCKGSINKLQNMCIENMQGIVDLTQKLGDIFVQATQSAETQ</sequence>
<dbReference type="EMBL" id="CAXDID020000022">
    <property type="protein sequence ID" value="CAL5988012.1"/>
    <property type="molecule type" value="Genomic_DNA"/>
</dbReference>
<reference evidence="3 5" key="2">
    <citation type="submission" date="2024-07" db="EMBL/GenBank/DDBJ databases">
        <authorList>
            <person name="Akdeniz Z."/>
        </authorList>
    </citation>
    <scope>NUCLEOTIDE SEQUENCE [LARGE SCALE GENOMIC DNA]</scope>
</reference>
<dbReference type="EMBL" id="CATOUU010001177">
    <property type="protein sequence ID" value="CAI9977080.1"/>
    <property type="molecule type" value="Genomic_DNA"/>
</dbReference>
<accession>A0AA86TJW8</accession>
<name>A0AA86TJW8_9EUKA</name>
<comment type="caution">
    <text evidence="1">The sequence shown here is derived from an EMBL/GenBank/DDBJ whole genome shotgun (WGS) entry which is preliminary data.</text>
</comment>
<gene>
    <name evidence="3" type="ORF">HINF_LOCUS10162</name>
    <name evidence="1" type="ORF">HINF_LOCUS2868</name>
    <name evidence="2" type="ORF">HINF_LOCUS64725</name>
    <name evidence="4" type="ORF">HINF_LOCUS68758</name>
</gene>
<reference evidence="1" key="1">
    <citation type="submission" date="2023-06" db="EMBL/GenBank/DDBJ databases">
        <authorList>
            <person name="Kurt Z."/>
        </authorList>
    </citation>
    <scope>NUCLEOTIDE SEQUENCE</scope>
</reference>
<dbReference type="EMBL" id="CATOUU010000066">
    <property type="protein sequence ID" value="CAI9915223.1"/>
    <property type="molecule type" value="Genomic_DNA"/>
</dbReference>
<proteinExistence type="predicted"/>
<dbReference type="AlphaFoldDB" id="A0AA86TJW8"/>